<evidence type="ECO:0000259" key="7">
    <source>
        <dbReference type="PROSITE" id="PS51790"/>
    </source>
</evidence>
<organism evidence="8 9">
    <name type="scientific">Bartonella tamiae Th239</name>
    <dbReference type="NCBI Taxonomy" id="1094558"/>
    <lineage>
        <taxon>Bacteria</taxon>
        <taxon>Pseudomonadati</taxon>
        <taxon>Pseudomonadota</taxon>
        <taxon>Alphaproteobacteria</taxon>
        <taxon>Hyphomicrobiales</taxon>
        <taxon>Bartonellaceae</taxon>
        <taxon>Bartonella</taxon>
    </lineage>
</organism>
<name>J0ZPP7_9HYPH</name>
<dbReference type="SUPFAM" id="SSF51316">
    <property type="entry name" value="Mss4-like"/>
    <property type="match status" value="1"/>
</dbReference>
<evidence type="ECO:0000313" key="9">
    <source>
        <dbReference type="Proteomes" id="UP000008952"/>
    </source>
</evidence>
<dbReference type="Proteomes" id="UP000008952">
    <property type="component" value="Unassembled WGS sequence"/>
</dbReference>
<feature type="binding site" evidence="6">
    <location>
        <position position="101"/>
    </location>
    <ligand>
        <name>Zn(2+)</name>
        <dbReference type="ChEBI" id="CHEBI:29105"/>
    </ligand>
</feature>
<protein>
    <recommendedName>
        <fullName evidence="6">Peptide methionine sulfoxide reductase MsrB</fullName>
        <ecNumber evidence="6">1.8.4.12</ecNumber>
    </recommendedName>
    <alternativeName>
        <fullName evidence="6">Peptide-methionine (R)-S-oxide reductase</fullName>
    </alternativeName>
</protein>
<dbReference type="AlphaFoldDB" id="J0ZPP7"/>
<dbReference type="Gene3D" id="2.170.150.20">
    <property type="entry name" value="Peptide methionine sulfoxide reductase"/>
    <property type="match status" value="1"/>
</dbReference>
<feature type="binding site" evidence="6">
    <location>
        <position position="55"/>
    </location>
    <ligand>
        <name>Zn(2+)</name>
        <dbReference type="ChEBI" id="CHEBI:29105"/>
    </ligand>
</feature>
<dbReference type="InterPro" id="IPR002579">
    <property type="entry name" value="Met_Sox_Rdtase_MsrB_dom"/>
</dbReference>
<evidence type="ECO:0000256" key="3">
    <source>
        <dbReference type="ARBA" id="ARBA00022833"/>
    </source>
</evidence>
<dbReference type="Pfam" id="PF01641">
    <property type="entry name" value="SelR"/>
    <property type="match status" value="1"/>
</dbReference>
<evidence type="ECO:0000256" key="4">
    <source>
        <dbReference type="ARBA" id="ARBA00023002"/>
    </source>
</evidence>
<dbReference type="InterPro" id="IPR011057">
    <property type="entry name" value="Mss4-like_sf"/>
</dbReference>
<sequence length="136" mass="15459">MSTDKKPKVVKTDEEWREILTPEQYQITRQHGTERAFSSPDFDTSTPGVFRCVCCGKALYNSETKYESGTGWPSFYEPIEKDAVSFVEDRSHGMVRTEVRCADCEAHLGHVFPDGPQPTGLRYCMNGHALTYDKNK</sequence>
<dbReference type="InterPro" id="IPR028427">
    <property type="entry name" value="Met_Sox_Rdtase_MsrB"/>
</dbReference>
<keyword evidence="2 6" id="KW-0479">Metal-binding</keyword>
<gene>
    <name evidence="6" type="primary">msrB</name>
    <name evidence="8" type="ORF">ME5_00969</name>
</gene>
<feature type="binding site" evidence="6">
    <location>
        <position position="104"/>
    </location>
    <ligand>
        <name>Zn(2+)</name>
        <dbReference type="ChEBI" id="CHEBI:29105"/>
    </ligand>
</feature>
<reference evidence="8 9" key="1">
    <citation type="submission" date="2012-03" db="EMBL/GenBank/DDBJ databases">
        <title>The Genome Sequence of Bartonella tamiae Th239.</title>
        <authorList>
            <consortium name="The Broad Institute Genome Sequencing Platform"/>
            <consortium name="The Broad Institute Genome Sequencing Center for Infectious Disease"/>
            <person name="Feldgarden M."/>
            <person name="Kirby J."/>
            <person name="Kosoy M."/>
            <person name="Birtles R."/>
            <person name="Probert W.S."/>
            <person name="Chiaraviglio L."/>
            <person name="Young S.K."/>
            <person name="Zeng Q."/>
            <person name="Gargeya S."/>
            <person name="Fitzgerald M."/>
            <person name="Haas B."/>
            <person name="Abouelleil A."/>
            <person name="Alvarado L."/>
            <person name="Arachchi H.M."/>
            <person name="Berlin A."/>
            <person name="Chapman S.B."/>
            <person name="Gearin G."/>
            <person name="Goldberg J."/>
            <person name="Griggs A."/>
            <person name="Gujja S."/>
            <person name="Hansen M."/>
            <person name="Heiman D."/>
            <person name="Howarth C."/>
            <person name="Larimer J."/>
            <person name="Lui A."/>
            <person name="MacDonald P.J.P."/>
            <person name="McCowen C."/>
            <person name="Montmayeur A."/>
            <person name="Murphy C."/>
            <person name="Neiman D."/>
            <person name="Pearson M."/>
            <person name="Priest M."/>
            <person name="Roberts A."/>
            <person name="Saif S."/>
            <person name="Shea T."/>
            <person name="Sisk P."/>
            <person name="Stolte C."/>
            <person name="Sykes S."/>
            <person name="Wortman J."/>
            <person name="Nusbaum C."/>
            <person name="Birren B."/>
        </authorList>
    </citation>
    <scope>NUCLEOTIDE SEQUENCE [LARGE SCALE GENOMIC DNA]</scope>
    <source>
        <strain evidence="8 9">Th239</strain>
    </source>
</reference>
<dbReference type="RefSeq" id="WP_008038979.1">
    <property type="nucleotide sequence ID" value="NZ_JH725147.1"/>
</dbReference>
<dbReference type="eggNOG" id="COG0229">
    <property type="taxonomic scope" value="Bacteria"/>
</dbReference>
<dbReference type="EC" id="1.8.4.12" evidence="6"/>
<dbReference type="GO" id="GO:0006979">
    <property type="term" value="P:response to oxidative stress"/>
    <property type="evidence" value="ECO:0007669"/>
    <property type="project" value="InterPro"/>
</dbReference>
<evidence type="ECO:0000313" key="8">
    <source>
        <dbReference type="EMBL" id="EJF90568.1"/>
    </source>
</evidence>
<evidence type="ECO:0000256" key="5">
    <source>
        <dbReference type="ARBA" id="ARBA00048488"/>
    </source>
</evidence>
<dbReference type="PATRIC" id="fig|1094558.3.peg.1059"/>
<comment type="cofactor">
    <cofactor evidence="6">
        <name>Zn(2+)</name>
        <dbReference type="ChEBI" id="CHEBI:29105"/>
    </cofactor>
    <text evidence="6">Binds 1 zinc ion per subunit. The zinc ion is important for the structural integrity of the protein.</text>
</comment>
<dbReference type="GO" id="GO:0033743">
    <property type="term" value="F:peptide-methionine (R)-S-oxide reductase activity"/>
    <property type="evidence" value="ECO:0007669"/>
    <property type="project" value="UniProtKB-UniRule"/>
</dbReference>
<comment type="similarity">
    <text evidence="1 6">Belongs to the MsrB Met sulfoxide reductase family.</text>
</comment>
<dbReference type="GO" id="GO:0005737">
    <property type="term" value="C:cytoplasm"/>
    <property type="evidence" value="ECO:0007669"/>
    <property type="project" value="TreeGrafter"/>
</dbReference>
<dbReference type="EMBL" id="AIMB01000007">
    <property type="protein sequence ID" value="EJF90568.1"/>
    <property type="molecule type" value="Genomic_DNA"/>
</dbReference>
<keyword evidence="4 6" id="KW-0560">Oxidoreductase</keyword>
<dbReference type="GO" id="GO:0030091">
    <property type="term" value="P:protein repair"/>
    <property type="evidence" value="ECO:0007669"/>
    <property type="project" value="InterPro"/>
</dbReference>
<proteinExistence type="inferred from homology"/>
<dbReference type="PANTHER" id="PTHR10173">
    <property type="entry name" value="METHIONINE SULFOXIDE REDUCTASE"/>
    <property type="match status" value="1"/>
</dbReference>
<evidence type="ECO:0000256" key="1">
    <source>
        <dbReference type="ARBA" id="ARBA00007174"/>
    </source>
</evidence>
<evidence type="ECO:0000256" key="6">
    <source>
        <dbReference type="HAMAP-Rule" id="MF_01400"/>
    </source>
</evidence>
<dbReference type="HAMAP" id="MF_01400">
    <property type="entry name" value="MsrB"/>
    <property type="match status" value="1"/>
</dbReference>
<dbReference type="NCBIfam" id="TIGR00357">
    <property type="entry name" value="peptide-methionine (R)-S-oxide reductase MsrB"/>
    <property type="match status" value="1"/>
</dbReference>
<dbReference type="PANTHER" id="PTHR10173:SF57">
    <property type="entry name" value="PEPTIDE-METHIONINE (R)-S-OXIDE REDUCTASE"/>
    <property type="match status" value="1"/>
</dbReference>
<dbReference type="HOGENOM" id="CLU_031040_8_5_5"/>
<dbReference type="OrthoDB" id="9785497at2"/>
<feature type="active site" description="Nucleophile" evidence="6">
    <location>
        <position position="124"/>
    </location>
</feature>
<feature type="domain" description="MsrB" evidence="7">
    <location>
        <begin position="13"/>
        <end position="135"/>
    </location>
</feature>
<evidence type="ECO:0000256" key="2">
    <source>
        <dbReference type="ARBA" id="ARBA00022723"/>
    </source>
</evidence>
<comment type="caution">
    <text evidence="8">The sequence shown here is derived from an EMBL/GenBank/DDBJ whole genome shotgun (WGS) entry which is preliminary data.</text>
</comment>
<keyword evidence="3 6" id="KW-0862">Zinc</keyword>
<accession>J0ZPP7</accession>
<keyword evidence="9" id="KW-1185">Reference proteome</keyword>
<comment type="catalytic activity">
    <reaction evidence="5 6">
        <text>L-methionyl-[protein] + [thioredoxin]-disulfide + H2O = L-methionyl-(R)-S-oxide-[protein] + [thioredoxin]-dithiol</text>
        <dbReference type="Rhea" id="RHEA:24164"/>
        <dbReference type="Rhea" id="RHEA-COMP:10698"/>
        <dbReference type="Rhea" id="RHEA-COMP:10700"/>
        <dbReference type="Rhea" id="RHEA-COMP:12313"/>
        <dbReference type="Rhea" id="RHEA-COMP:12314"/>
        <dbReference type="ChEBI" id="CHEBI:15377"/>
        <dbReference type="ChEBI" id="CHEBI:16044"/>
        <dbReference type="ChEBI" id="CHEBI:29950"/>
        <dbReference type="ChEBI" id="CHEBI:45764"/>
        <dbReference type="ChEBI" id="CHEBI:50058"/>
        <dbReference type="EC" id="1.8.4.12"/>
    </reaction>
</comment>
<dbReference type="STRING" id="1094558.ME5_00969"/>
<dbReference type="PROSITE" id="PS51790">
    <property type="entry name" value="MSRB"/>
    <property type="match status" value="1"/>
</dbReference>
<dbReference type="GO" id="GO:0008270">
    <property type="term" value="F:zinc ion binding"/>
    <property type="evidence" value="ECO:0007669"/>
    <property type="project" value="UniProtKB-UniRule"/>
</dbReference>
<dbReference type="FunFam" id="2.170.150.20:FF:000001">
    <property type="entry name" value="Peptide methionine sulfoxide reductase MsrB"/>
    <property type="match status" value="1"/>
</dbReference>
<feature type="binding site" evidence="6">
    <location>
        <position position="52"/>
    </location>
    <ligand>
        <name>Zn(2+)</name>
        <dbReference type="ChEBI" id="CHEBI:29105"/>
    </ligand>
</feature>